<dbReference type="Proteomes" id="UP001280897">
    <property type="component" value="Unassembled WGS sequence"/>
</dbReference>
<evidence type="ECO:0000313" key="1">
    <source>
        <dbReference type="EMBL" id="MDV2621175.1"/>
    </source>
</evidence>
<comment type="caution">
    <text evidence="1">The sequence shown here is derived from an EMBL/GenBank/DDBJ whole genome shotgun (WGS) entry which is preliminary data.</text>
</comment>
<accession>A0AAW8YGU0</accession>
<dbReference type="RefSeq" id="WP_317072150.1">
    <property type="nucleotide sequence ID" value="NZ_JAWJAV010000003.1"/>
</dbReference>
<reference evidence="1" key="2">
    <citation type="submission" date="2023-10" db="EMBL/GenBank/DDBJ databases">
        <authorList>
            <person name="Khurajog B."/>
        </authorList>
    </citation>
    <scope>NUCLEOTIDE SEQUENCE</scope>
    <source>
        <strain evidence="1">BF9</strain>
    </source>
</reference>
<gene>
    <name evidence="1" type="ORF">R0G89_05460</name>
</gene>
<sequence>MITLESIKNGIELQREEALTKVVKAKPGTREYTYALGVRDAITDCLNYVISGINESEQENE</sequence>
<protein>
    <submittedName>
        <fullName evidence="1">Uncharacterized protein</fullName>
    </submittedName>
</protein>
<name>A0AAW8YGU0_PEDAC</name>
<dbReference type="EMBL" id="JAWJAV010000003">
    <property type="protein sequence ID" value="MDV2621175.1"/>
    <property type="molecule type" value="Genomic_DNA"/>
</dbReference>
<dbReference type="AlphaFoldDB" id="A0AAW8YGU0"/>
<evidence type="ECO:0000313" key="2">
    <source>
        <dbReference type="Proteomes" id="UP001280897"/>
    </source>
</evidence>
<organism evidence="1 2">
    <name type="scientific">Pediococcus acidilactici</name>
    <dbReference type="NCBI Taxonomy" id="1254"/>
    <lineage>
        <taxon>Bacteria</taxon>
        <taxon>Bacillati</taxon>
        <taxon>Bacillota</taxon>
        <taxon>Bacilli</taxon>
        <taxon>Lactobacillales</taxon>
        <taxon>Lactobacillaceae</taxon>
        <taxon>Pediococcus</taxon>
        <taxon>Pediococcus acidilactici group</taxon>
    </lineage>
</organism>
<reference evidence="1" key="1">
    <citation type="journal article" date="2023" name="PeerJ">
        <title>Selection and evaluation of lactic acid bacteria from chicken feces in Thailand as potential probiotics.</title>
        <authorList>
            <person name="Khurajog B."/>
            <person name="Disastra Y."/>
            <person name="Lawwyne L.D."/>
            <person name="Sirichokchatchawan W."/>
            <person name="Niyomtham W."/>
            <person name="Yindee J."/>
            <person name="Hampson D.J."/>
            <person name="Prapasarakul N."/>
        </authorList>
    </citation>
    <scope>NUCLEOTIDE SEQUENCE</scope>
    <source>
        <strain evidence="1">BF9</strain>
    </source>
</reference>
<proteinExistence type="predicted"/>